<dbReference type="AlphaFoldDB" id="D0N271"/>
<evidence type="ECO:0000313" key="5">
    <source>
        <dbReference type="EMBL" id="EEY68400.1"/>
    </source>
</evidence>
<feature type="domain" description="Crinkler effector protein N-terminal" evidence="4">
    <location>
        <begin position="2"/>
        <end position="114"/>
    </location>
</feature>
<keyword evidence="3" id="KW-0964">Secreted</keyword>
<reference evidence="6" key="1">
    <citation type="journal article" date="2009" name="Nature">
        <title>Genome sequence and analysis of the Irish potato famine pathogen Phytophthora infestans.</title>
        <authorList>
            <consortium name="The Broad Institute Genome Sequencing Platform"/>
            <person name="Haas B.J."/>
            <person name="Kamoun S."/>
            <person name="Zody M.C."/>
            <person name="Jiang R.H."/>
            <person name="Handsaker R.E."/>
            <person name="Cano L.M."/>
            <person name="Grabherr M."/>
            <person name="Kodira C.D."/>
            <person name="Raffaele S."/>
            <person name="Torto-Alalibo T."/>
            <person name="Bozkurt T.O."/>
            <person name="Ah-Fong A.M."/>
            <person name="Alvarado L."/>
            <person name="Anderson V.L."/>
            <person name="Armstrong M.R."/>
            <person name="Avrova A."/>
            <person name="Baxter L."/>
            <person name="Beynon J."/>
            <person name="Boevink P.C."/>
            <person name="Bollmann S.R."/>
            <person name="Bos J.I."/>
            <person name="Bulone V."/>
            <person name="Cai G."/>
            <person name="Cakir C."/>
            <person name="Carrington J.C."/>
            <person name="Chawner M."/>
            <person name="Conti L."/>
            <person name="Costanzo S."/>
            <person name="Ewan R."/>
            <person name="Fahlgren N."/>
            <person name="Fischbach M.A."/>
            <person name="Fugelstad J."/>
            <person name="Gilroy E.M."/>
            <person name="Gnerre S."/>
            <person name="Green P.J."/>
            <person name="Grenville-Briggs L.J."/>
            <person name="Griffith J."/>
            <person name="Grunwald N.J."/>
            <person name="Horn K."/>
            <person name="Horner N.R."/>
            <person name="Hu C.H."/>
            <person name="Huitema E."/>
            <person name="Jeong D.H."/>
            <person name="Jones A.M."/>
            <person name="Jones J.D."/>
            <person name="Jones R.W."/>
            <person name="Karlsson E.K."/>
            <person name="Kunjeti S.G."/>
            <person name="Lamour K."/>
            <person name="Liu Z."/>
            <person name="Ma L."/>
            <person name="Maclean D."/>
            <person name="Chibucos M.C."/>
            <person name="McDonald H."/>
            <person name="McWalters J."/>
            <person name="Meijer H.J."/>
            <person name="Morgan W."/>
            <person name="Morris P.F."/>
            <person name="Munro C.A."/>
            <person name="O'Neill K."/>
            <person name="Ospina-Giraldo M."/>
            <person name="Pinzon A."/>
            <person name="Pritchard L."/>
            <person name="Ramsahoye B."/>
            <person name="Ren Q."/>
            <person name="Restrepo S."/>
            <person name="Roy S."/>
            <person name="Sadanandom A."/>
            <person name="Savidor A."/>
            <person name="Schornack S."/>
            <person name="Schwartz D.C."/>
            <person name="Schumann U.D."/>
            <person name="Schwessinger B."/>
            <person name="Seyer L."/>
            <person name="Sharpe T."/>
            <person name="Silvar C."/>
            <person name="Song J."/>
            <person name="Studholme D.J."/>
            <person name="Sykes S."/>
            <person name="Thines M."/>
            <person name="van de Vondervoort P.J."/>
            <person name="Phuntumart V."/>
            <person name="Wawra S."/>
            <person name="Weide R."/>
            <person name="Win J."/>
            <person name="Young C."/>
            <person name="Zhou S."/>
            <person name="Fry W."/>
            <person name="Meyers B.C."/>
            <person name="van West P."/>
            <person name="Ristaino J."/>
            <person name="Govers F."/>
            <person name="Birch P.R."/>
            <person name="Whisson S.C."/>
            <person name="Judelson H.S."/>
            <person name="Nusbaum C."/>
        </authorList>
    </citation>
    <scope>NUCLEOTIDE SEQUENCE [LARGE SCALE GENOMIC DNA]</scope>
    <source>
        <strain evidence="6">T30-4</strain>
    </source>
</reference>
<comment type="subcellular location">
    <subcellularLocation>
        <location evidence="1">Host cell</location>
    </subcellularLocation>
    <subcellularLocation>
        <location evidence="2">Secreted</location>
    </subcellularLocation>
</comment>
<dbReference type="HOGENOM" id="CLU_020908_0_0_1"/>
<accession>D0N271</accession>
<dbReference type="Pfam" id="PF20147">
    <property type="entry name" value="Crinkler"/>
    <property type="match status" value="1"/>
</dbReference>
<dbReference type="VEuPathDB" id="FungiDB:PITG_04856"/>
<evidence type="ECO:0000256" key="1">
    <source>
        <dbReference type="ARBA" id="ARBA00004340"/>
    </source>
</evidence>
<evidence type="ECO:0000256" key="2">
    <source>
        <dbReference type="ARBA" id="ARBA00004613"/>
    </source>
</evidence>
<dbReference type="OrthoDB" id="129490at2759"/>
<name>D0N271_PHYIT</name>
<dbReference type="InParanoid" id="D0N271"/>
<proteinExistence type="predicted"/>
<dbReference type="KEGG" id="pif:PITG_04856"/>
<dbReference type="InterPro" id="IPR045379">
    <property type="entry name" value="Crinkler_N"/>
</dbReference>
<sequence length="838" mass="94750">MVKLLCAIVGVPGSAFPVNVDEKETVGGLKNAIKRQSDGLITGPWPNLQLFLAKKEGGEWLSSNDPVVISTRSGTTTCIPEQVRELLHQQIDPGAEVGELFGTAPPMVIHVLVRLPVPHTPLQPQLARDYAQVVQPQDFHKPRWKTQVDSTFSLTEGSLYFVNREQAVTDLCQVHREVFLGSKNSHREDAWPIALADNELGLGKSRFGKQYIRRCREEWPETVPAGGGFKESLCKCQTIMVEIDWEIFVEASEMRGRHTLAYALKKAMDESIARAVINKDLLELPDGAQMPEYLTSHEAGASGNLVDKIVRDFGPVFIVLDEIGRGFEAATGDGTDMNAEEKARNLFLAFCSTVLQSWMSTRGVFFLLLGYAPFLRNVGERKDCKQHASSKFKFVRLSLHLIRPNKITEIIKRTRVDDSRVETVQHRWNLVSDEDLDKAALQMYRKTCGHPRTMLRMLKKFPCYQAFCNAAVNCFELKDDDKEWVKVNRELHYWQPILQHLLPSILGKDNIDLSIDYEWPPESRSYKKVPVARVMERCHIGWEGEITRAKVYALPRILAAIASIVQPLRKYIMTIDKIVDQVTLAYATVLEWAFLKRFQELFSQPCQPNSALPSFFGVDTVFGKWPEVQFPTDHLAIPKITKAKKSSNIPTLDSPTANPREWRHLMDEIGTRLESSSNNCLCLKPLSESSSADVIFMRSSTRVVGKKRSLDIQTLTVGLAVKNYSTTPFGPKDLDDECIKFTAMFKNMESSTKTKFGDMTNVLFVCATNYCRSLQNKFHGKKYSKHRQNDYPIHVVLLDLTTPENRTEFFGLSGDEGLANVLNGLINKTERERLVDGS</sequence>
<protein>
    <submittedName>
        <fullName evidence="5">Crinkler (CRN) family protein</fullName>
    </submittedName>
</protein>
<dbReference type="RefSeq" id="XP_002905559.1">
    <property type="nucleotide sequence ID" value="XM_002905513.1"/>
</dbReference>
<dbReference type="GeneID" id="9478763"/>
<dbReference type="GO" id="GO:0005576">
    <property type="term" value="C:extracellular region"/>
    <property type="evidence" value="ECO:0007669"/>
    <property type="project" value="UniProtKB-SubCell"/>
</dbReference>
<evidence type="ECO:0000256" key="3">
    <source>
        <dbReference type="ARBA" id="ARBA00022525"/>
    </source>
</evidence>
<keyword evidence="6" id="KW-1185">Reference proteome</keyword>
<dbReference type="Proteomes" id="UP000006643">
    <property type="component" value="Unassembled WGS sequence"/>
</dbReference>
<dbReference type="GO" id="GO:0043657">
    <property type="term" value="C:host cell"/>
    <property type="evidence" value="ECO:0007669"/>
    <property type="project" value="UniProtKB-SubCell"/>
</dbReference>
<evidence type="ECO:0000259" key="4">
    <source>
        <dbReference type="Pfam" id="PF20147"/>
    </source>
</evidence>
<evidence type="ECO:0000313" key="6">
    <source>
        <dbReference type="Proteomes" id="UP000006643"/>
    </source>
</evidence>
<gene>
    <name evidence="5" type="ORF">PITG_04856</name>
</gene>
<organism evidence="5 6">
    <name type="scientific">Phytophthora infestans (strain T30-4)</name>
    <name type="common">Potato late blight agent</name>
    <dbReference type="NCBI Taxonomy" id="403677"/>
    <lineage>
        <taxon>Eukaryota</taxon>
        <taxon>Sar</taxon>
        <taxon>Stramenopiles</taxon>
        <taxon>Oomycota</taxon>
        <taxon>Peronosporomycetes</taxon>
        <taxon>Peronosporales</taxon>
        <taxon>Peronosporaceae</taxon>
        <taxon>Phytophthora</taxon>
    </lineage>
</organism>
<dbReference type="eggNOG" id="ENOG502SM0Z">
    <property type="taxonomic scope" value="Eukaryota"/>
</dbReference>
<dbReference type="OMA" id="MERCHIG"/>
<dbReference type="EMBL" id="DS028123">
    <property type="protein sequence ID" value="EEY68400.1"/>
    <property type="molecule type" value="Genomic_DNA"/>
</dbReference>